<name>A0ACB9T8Q8_HOLOL</name>
<protein>
    <submittedName>
        <fullName evidence="1">L1 transposable element-related</fullName>
    </submittedName>
</protein>
<reference evidence="1" key="1">
    <citation type="submission" date="2022-04" db="EMBL/GenBank/DDBJ databases">
        <title>Chromosome-scale genome assembly of Holotrichia oblita Faldermann.</title>
        <authorList>
            <person name="Rongchong L."/>
        </authorList>
    </citation>
    <scope>NUCLEOTIDE SEQUENCE</scope>
    <source>
        <strain evidence="1">81SQS9</strain>
    </source>
</reference>
<sequence length="502" mass="53462">MPLTREQINDIKVVVKDCMEELFRDDSFIERIGDIVTKSIEKKIDDVLKTHTACIERLKEENNILRDKMDSLEQYTRRNNIRIFGLIEEPNENLETKVLALCRDELGVDIELKDIDRVHRLGKIDKSKSSRPIIIKFTNYGSKQNVMRSKSKLKTCAAKLFISEDLTKTKYELYRATQKKCGNRNVWCIDGEIKVKMRNKMYAENVLTISTFLIGLVSAAPGGGFVAFGGAVKPPITFDGGNIGVNFGGYHASAGLGGLLGGGAAGGLHAEAGTPYGQSAGAGLGGLVAKGKSAGGLYATADSGAGAAAGAAIGGVAGGSGAVGGSITATKVVEHSPRVVETIVEERPQIQKTYIERTVIPNYVEKTIQVPTYVEKTIRVPTTVEKRVKVPAPPTIIEKRVNAPPETIRTTEIRKTVYPKTYTGVVGGAVDAGTIYDTGAYYGGSYGSSASGVFGVRKSYNADLVNDIFNIPISTLGAVSRLVGGLAGGASGSLAVSKHVVV</sequence>
<evidence type="ECO:0000313" key="1">
    <source>
        <dbReference type="EMBL" id="KAI4463215.1"/>
    </source>
</evidence>
<proteinExistence type="predicted"/>
<dbReference type="Proteomes" id="UP001056778">
    <property type="component" value="Chromosome 4"/>
</dbReference>
<keyword evidence="2" id="KW-1185">Reference proteome</keyword>
<dbReference type="EMBL" id="CM043018">
    <property type="protein sequence ID" value="KAI4463215.1"/>
    <property type="molecule type" value="Genomic_DNA"/>
</dbReference>
<evidence type="ECO:0000313" key="2">
    <source>
        <dbReference type="Proteomes" id="UP001056778"/>
    </source>
</evidence>
<gene>
    <name evidence="1" type="ORF">MML48_4g00018065</name>
</gene>
<accession>A0ACB9T8Q8</accession>
<comment type="caution">
    <text evidence="1">The sequence shown here is derived from an EMBL/GenBank/DDBJ whole genome shotgun (WGS) entry which is preliminary data.</text>
</comment>
<organism evidence="1 2">
    <name type="scientific">Holotrichia oblita</name>
    <name type="common">Chafer beetle</name>
    <dbReference type="NCBI Taxonomy" id="644536"/>
    <lineage>
        <taxon>Eukaryota</taxon>
        <taxon>Metazoa</taxon>
        <taxon>Ecdysozoa</taxon>
        <taxon>Arthropoda</taxon>
        <taxon>Hexapoda</taxon>
        <taxon>Insecta</taxon>
        <taxon>Pterygota</taxon>
        <taxon>Neoptera</taxon>
        <taxon>Endopterygota</taxon>
        <taxon>Coleoptera</taxon>
        <taxon>Polyphaga</taxon>
        <taxon>Scarabaeiformia</taxon>
        <taxon>Scarabaeidae</taxon>
        <taxon>Melolonthinae</taxon>
        <taxon>Holotrichia</taxon>
    </lineage>
</organism>